<dbReference type="InParanoid" id="K1X3N6"/>
<gene>
    <name evidence="2" type="ORF">MBM_06554</name>
</gene>
<dbReference type="HOGENOM" id="CLU_1261757_0_0_1"/>
<evidence type="ECO:0000313" key="3">
    <source>
        <dbReference type="Proteomes" id="UP000006753"/>
    </source>
</evidence>
<reference evidence="2 3" key="1">
    <citation type="journal article" date="2012" name="BMC Genomics">
        <title>Sequencing the genome of Marssonina brunnea reveals fungus-poplar co-evolution.</title>
        <authorList>
            <person name="Zhu S."/>
            <person name="Cao Y.-Z."/>
            <person name="Jiang C."/>
            <person name="Tan B.-Y."/>
            <person name="Wang Z."/>
            <person name="Feng S."/>
            <person name="Zhang L."/>
            <person name="Su X.-H."/>
            <person name="Brejova B."/>
            <person name="Vinar T."/>
            <person name="Xu M."/>
            <person name="Wang M.-X."/>
            <person name="Zhang S.-G."/>
            <person name="Huang M.-R."/>
            <person name="Wu R."/>
            <person name="Zhou Y."/>
        </authorList>
    </citation>
    <scope>NUCLEOTIDE SEQUENCE [LARGE SCALE GENOMIC DNA]</scope>
    <source>
        <strain evidence="2 3">MB_m1</strain>
    </source>
</reference>
<dbReference type="Proteomes" id="UP000006753">
    <property type="component" value="Unassembled WGS sequence"/>
</dbReference>
<organism evidence="2 3">
    <name type="scientific">Marssonina brunnea f. sp. multigermtubi (strain MB_m1)</name>
    <name type="common">Marssonina leaf spot fungus</name>
    <dbReference type="NCBI Taxonomy" id="1072389"/>
    <lineage>
        <taxon>Eukaryota</taxon>
        <taxon>Fungi</taxon>
        <taxon>Dikarya</taxon>
        <taxon>Ascomycota</taxon>
        <taxon>Pezizomycotina</taxon>
        <taxon>Leotiomycetes</taxon>
        <taxon>Helotiales</taxon>
        <taxon>Drepanopezizaceae</taxon>
        <taxon>Drepanopeziza</taxon>
    </lineage>
</organism>
<keyword evidence="3" id="KW-1185">Reference proteome</keyword>
<sequence>MKCGMPGSSRGLRFRPRLGSALHGYSPGRPHRHCPGQRTPLNTKRPWKRFHVDGQTPHANGTIRHDPQCRICGPAGRLRLLPQSDDVTLHPDRSPTSIHGTPTLCYIRQATVTRSFSYRPNTPEAKACSERVPLASVASPVPVPATSVHHSALVWVRPAAVWRHWLGSPTPTSRRSRDTTTAWTALWRSTSTSAYPMSAIRATATENKDQDMQSLQPVH</sequence>
<name>K1X3N6_MARBU</name>
<proteinExistence type="predicted"/>
<protein>
    <submittedName>
        <fullName evidence="2">Uncharacterized protein</fullName>
    </submittedName>
</protein>
<evidence type="ECO:0000313" key="2">
    <source>
        <dbReference type="EMBL" id="EKD15338.1"/>
    </source>
</evidence>
<dbReference type="AlphaFoldDB" id="K1X3N6"/>
<dbReference type="EMBL" id="JH921442">
    <property type="protein sequence ID" value="EKD15338.1"/>
    <property type="molecule type" value="Genomic_DNA"/>
</dbReference>
<dbReference type="KEGG" id="mbe:MBM_06554"/>
<accession>K1X3N6</accession>
<evidence type="ECO:0000256" key="1">
    <source>
        <dbReference type="SAM" id="MobiDB-lite"/>
    </source>
</evidence>
<feature type="region of interest" description="Disordered" evidence="1">
    <location>
        <begin position="1"/>
        <end position="44"/>
    </location>
</feature>